<reference evidence="2" key="1">
    <citation type="submission" date="2020-10" db="EMBL/GenBank/DDBJ databases">
        <authorList>
            <person name="Gilroy R."/>
        </authorList>
    </citation>
    <scope>NUCLEOTIDE SEQUENCE</scope>
    <source>
        <strain evidence="2">35461</strain>
    </source>
</reference>
<keyword evidence="1" id="KW-1133">Transmembrane helix</keyword>
<evidence type="ECO:0000313" key="3">
    <source>
        <dbReference type="Proteomes" id="UP000886845"/>
    </source>
</evidence>
<keyword evidence="1" id="KW-0812">Transmembrane</keyword>
<sequence>MRRNRRRKTFHFKAVNVGVAIMLVAIAGPWVANCLLGVSNDQVGAQIRLLEQEVRTHQESLRREVARWNTLTEPERLDKAIAESGLRLSYAPPERTVTMTGDGRARMPESLRLRLAQERRARAGEAVARNLR</sequence>
<dbReference type="AlphaFoldDB" id="A0A9D1NNY2"/>
<evidence type="ECO:0000256" key="1">
    <source>
        <dbReference type="SAM" id="Phobius"/>
    </source>
</evidence>
<dbReference type="EMBL" id="DVOR01000165">
    <property type="protein sequence ID" value="HIV09489.1"/>
    <property type="molecule type" value="Genomic_DNA"/>
</dbReference>
<reference evidence="2" key="2">
    <citation type="journal article" date="2021" name="PeerJ">
        <title>Extensive microbial diversity within the chicken gut microbiome revealed by metagenomics and culture.</title>
        <authorList>
            <person name="Gilroy R."/>
            <person name="Ravi A."/>
            <person name="Getino M."/>
            <person name="Pursley I."/>
            <person name="Horton D.L."/>
            <person name="Alikhan N.F."/>
            <person name="Baker D."/>
            <person name="Gharbi K."/>
            <person name="Hall N."/>
            <person name="Watson M."/>
            <person name="Adriaenssens E.M."/>
            <person name="Foster-Nyarko E."/>
            <person name="Jarju S."/>
            <person name="Secka A."/>
            <person name="Antonio M."/>
            <person name="Oren A."/>
            <person name="Chaudhuri R.R."/>
            <person name="La Ragione R."/>
            <person name="Hildebrand F."/>
            <person name="Pallen M.J."/>
        </authorList>
    </citation>
    <scope>NUCLEOTIDE SEQUENCE</scope>
    <source>
        <strain evidence="2">35461</strain>
    </source>
</reference>
<protein>
    <submittedName>
        <fullName evidence="2">Uncharacterized protein</fullName>
    </submittedName>
</protein>
<comment type="caution">
    <text evidence="2">The sequence shown here is derived from an EMBL/GenBank/DDBJ whole genome shotgun (WGS) entry which is preliminary data.</text>
</comment>
<gene>
    <name evidence="2" type="ORF">IAC79_05185</name>
</gene>
<dbReference type="Proteomes" id="UP000886845">
    <property type="component" value="Unassembled WGS sequence"/>
</dbReference>
<accession>A0A9D1NNY2</accession>
<evidence type="ECO:0000313" key="2">
    <source>
        <dbReference type="EMBL" id="HIV09489.1"/>
    </source>
</evidence>
<feature type="transmembrane region" description="Helical" evidence="1">
    <location>
        <begin position="12"/>
        <end position="32"/>
    </location>
</feature>
<name>A0A9D1NNY2_9BACT</name>
<organism evidence="2 3">
    <name type="scientific">Candidatus Spyradenecus faecavium</name>
    <dbReference type="NCBI Taxonomy" id="2840947"/>
    <lineage>
        <taxon>Bacteria</taxon>
        <taxon>Pseudomonadati</taxon>
        <taxon>Lentisphaerota</taxon>
        <taxon>Lentisphaeria</taxon>
        <taxon>Lentisphaerales</taxon>
        <taxon>Lentisphaeraceae</taxon>
        <taxon>Lentisphaeraceae incertae sedis</taxon>
        <taxon>Candidatus Spyradenecus</taxon>
    </lineage>
</organism>
<proteinExistence type="predicted"/>
<keyword evidence="1" id="KW-0472">Membrane</keyword>